<evidence type="ECO:0000313" key="2">
    <source>
        <dbReference type="EMBL" id="MBD7971418.1"/>
    </source>
</evidence>
<gene>
    <name evidence="2" type="ORF">H9647_25520</name>
</gene>
<organism evidence="2 3">
    <name type="scientific">Paenibacillus gallinarum</name>
    <dbReference type="NCBI Taxonomy" id="2762232"/>
    <lineage>
        <taxon>Bacteria</taxon>
        <taxon>Bacillati</taxon>
        <taxon>Bacillota</taxon>
        <taxon>Bacilli</taxon>
        <taxon>Bacillales</taxon>
        <taxon>Paenibacillaceae</taxon>
        <taxon>Paenibacillus</taxon>
    </lineage>
</organism>
<reference evidence="2 3" key="1">
    <citation type="submission" date="2020-08" db="EMBL/GenBank/DDBJ databases">
        <title>A Genomic Blueprint of the Chicken Gut Microbiome.</title>
        <authorList>
            <person name="Gilroy R."/>
            <person name="Ravi A."/>
            <person name="Getino M."/>
            <person name="Pursley I."/>
            <person name="Horton D.L."/>
            <person name="Alikhan N.-F."/>
            <person name="Baker D."/>
            <person name="Gharbi K."/>
            <person name="Hall N."/>
            <person name="Watson M."/>
            <person name="Adriaenssens E.M."/>
            <person name="Foster-Nyarko E."/>
            <person name="Jarju S."/>
            <person name="Secka A."/>
            <person name="Antonio M."/>
            <person name="Oren A."/>
            <person name="Chaudhuri R."/>
            <person name="La Ragione R.M."/>
            <person name="Hildebrand F."/>
            <person name="Pallen M.J."/>
        </authorList>
    </citation>
    <scope>NUCLEOTIDE SEQUENCE [LARGE SCALE GENOMIC DNA]</scope>
    <source>
        <strain evidence="2 3">Sa2BVA9</strain>
    </source>
</reference>
<keyword evidence="1" id="KW-1133">Transmembrane helix</keyword>
<comment type="caution">
    <text evidence="2">The sequence shown here is derived from an EMBL/GenBank/DDBJ whole genome shotgun (WGS) entry which is preliminary data.</text>
</comment>
<dbReference type="Proteomes" id="UP000608071">
    <property type="component" value="Unassembled WGS sequence"/>
</dbReference>
<sequence>MGGIIMFIVYLLVGGLIIKVGVDNSKGTQYSKEILKELREIKELMMKDKNE</sequence>
<keyword evidence="1" id="KW-0812">Transmembrane</keyword>
<keyword evidence="1" id="KW-0472">Membrane</keyword>
<feature type="transmembrane region" description="Helical" evidence="1">
    <location>
        <begin position="6"/>
        <end position="22"/>
    </location>
</feature>
<dbReference type="EMBL" id="JACSQL010000059">
    <property type="protein sequence ID" value="MBD7971418.1"/>
    <property type="molecule type" value="Genomic_DNA"/>
</dbReference>
<keyword evidence="3" id="KW-1185">Reference proteome</keyword>
<evidence type="ECO:0000313" key="3">
    <source>
        <dbReference type="Proteomes" id="UP000608071"/>
    </source>
</evidence>
<protein>
    <submittedName>
        <fullName evidence="2">Uncharacterized protein</fullName>
    </submittedName>
</protein>
<accession>A0ABR8T6N0</accession>
<name>A0ABR8T6N0_9BACL</name>
<proteinExistence type="predicted"/>
<dbReference type="RefSeq" id="WP_191805326.1">
    <property type="nucleotide sequence ID" value="NZ_JACSQL010000059.1"/>
</dbReference>
<evidence type="ECO:0000256" key="1">
    <source>
        <dbReference type="SAM" id="Phobius"/>
    </source>
</evidence>